<dbReference type="EMBL" id="BRLF01000005">
    <property type="protein sequence ID" value="GKX47628.1"/>
    <property type="molecule type" value="Genomic_DNA"/>
</dbReference>
<reference evidence="1" key="1">
    <citation type="submission" date="2022-06" db="EMBL/GenBank/DDBJ databases">
        <title>Draft genome sequences of Pectobacterium carotovorum subsp. carotovorum str. NBRC12380.</title>
        <authorList>
            <person name="Wakabayashi Y."/>
            <person name="Kojima K."/>
        </authorList>
    </citation>
    <scope>NUCLEOTIDE SEQUENCE</scope>
    <source>
        <strain evidence="1">NBRC 12380</strain>
    </source>
</reference>
<accession>A0AAI9L1J2</accession>
<protein>
    <submittedName>
        <fullName evidence="2">Uncharacterized protein</fullName>
    </submittedName>
</protein>
<name>A0AAI9L1J2_PECCC</name>
<comment type="caution">
    <text evidence="2">The sequence shown here is derived from an EMBL/GenBank/DDBJ whole genome shotgun (WGS) entry which is preliminary data.</text>
</comment>
<evidence type="ECO:0000313" key="4">
    <source>
        <dbReference type="Proteomes" id="UP001165145"/>
    </source>
</evidence>
<dbReference type="Proteomes" id="UP001058167">
    <property type="component" value="Unassembled WGS sequence"/>
</dbReference>
<organism evidence="2 4">
    <name type="scientific">Pectobacterium carotovorum subsp. carotovorum</name>
    <name type="common">Erwinia carotovora subsp. carotovora</name>
    <dbReference type="NCBI Taxonomy" id="555"/>
    <lineage>
        <taxon>Bacteria</taxon>
        <taxon>Pseudomonadati</taxon>
        <taxon>Pseudomonadota</taxon>
        <taxon>Gammaproteobacteria</taxon>
        <taxon>Enterobacterales</taxon>
        <taxon>Pectobacteriaceae</taxon>
        <taxon>Pectobacterium</taxon>
    </lineage>
</organism>
<gene>
    <name evidence="2" type="ORF">Pcaca03_25160</name>
    <name evidence="1" type="ORF">SOASR016_23800</name>
</gene>
<dbReference type="EMBL" id="BSRL01000005">
    <property type="protein sequence ID" value="GLV70072.1"/>
    <property type="molecule type" value="Genomic_DNA"/>
</dbReference>
<dbReference type="Proteomes" id="UP001165145">
    <property type="component" value="Unassembled WGS sequence"/>
</dbReference>
<proteinExistence type="predicted"/>
<sequence length="77" mass="8674">MEYADEAGHDDKEKRAFDELAIINLSESGDERQQYSRSGVATSSFLWRKAAGVDGHIYLHFLKNMGIPHIPKPIGEK</sequence>
<evidence type="ECO:0000313" key="1">
    <source>
        <dbReference type="EMBL" id="GKX47628.1"/>
    </source>
</evidence>
<dbReference type="AlphaFoldDB" id="A0AAI9L1J2"/>
<keyword evidence="3" id="KW-1185">Reference proteome</keyword>
<evidence type="ECO:0000313" key="3">
    <source>
        <dbReference type="Proteomes" id="UP001058167"/>
    </source>
</evidence>
<evidence type="ECO:0000313" key="2">
    <source>
        <dbReference type="EMBL" id="GLV70072.1"/>
    </source>
</evidence>
<reference evidence="2" key="2">
    <citation type="submission" date="2023-02" db="EMBL/GenBank/DDBJ databases">
        <title>Pectobacterium carotovorum subsp. carotovorum NBRC 12380.</title>
        <authorList>
            <person name="Ichikawa N."/>
            <person name="Sato H."/>
            <person name="Tonouchi N."/>
        </authorList>
    </citation>
    <scope>NUCLEOTIDE SEQUENCE</scope>
    <source>
        <strain evidence="2">NBRC 12380</strain>
    </source>
</reference>